<reference evidence="2" key="1">
    <citation type="submission" date="2022-03" db="EMBL/GenBank/DDBJ databases">
        <title>Sea Food Isolates.</title>
        <authorList>
            <person name="Li c."/>
        </authorList>
    </citation>
    <scope>NUCLEOTIDE SEQUENCE</scope>
    <source>
        <strain evidence="2">19CA06SA08-2</strain>
    </source>
</reference>
<gene>
    <name evidence="2" type="ORF">MRM75_06555</name>
</gene>
<name>A0AAU6UAG6_UNCXX</name>
<dbReference type="SUPFAM" id="SSF51445">
    <property type="entry name" value="(Trans)glycosidases"/>
    <property type="match status" value="1"/>
</dbReference>
<feature type="chain" id="PRO_5043772581" description="GH18 domain-containing protein" evidence="1">
    <location>
        <begin position="25"/>
        <end position="691"/>
    </location>
</feature>
<dbReference type="InterPro" id="IPR017853">
    <property type="entry name" value="GH"/>
</dbReference>
<organism evidence="2">
    <name type="scientific">bacterium 19CA06SA08-2</name>
    <dbReference type="NCBI Taxonomy" id="2920658"/>
    <lineage>
        <taxon>Bacteria</taxon>
    </lineage>
</organism>
<dbReference type="Gene3D" id="3.20.20.80">
    <property type="entry name" value="Glycosidases"/>
    <property type="match status" value="1"/>
</dbReference>
<evidence type="ECO:0000256" key="1">
    <source>
        <dbReference type="SAM" id="SignalP"/>
    </source>
</evidence>
<keyword evidence="1" id="KW-0732">Signal</keyword>
<sequence>MYNYRVSQIAFNIAMALLSGTVFANDVEHNSVENINGIPASNLAHFAYPDLPLTDALDILRSDYYSDPDRMAMLQHQYEASIDKSELDEKLDASLLPEALKEDMRVNPYLKAYYFQPRSSELTQTKYKDSPLFWDTLPVKNATAMGKVVGKVDAMSVLDNIGGFDLDLITQAQVGKPGVGAIDYLVVADYGLCGITTSLAARCRGIDKGTPMPMIYYNMLSDPISPRQQAMPPAPTSKVTPSNALGLYEQVKYYKNNVNPKAKLLLSISTDLRQVPDVGAAAKAIVTYMNTWDYDGIVFDRPDFSPTEDEGAGTYKFIAALKQQDPKKIVGIQLYGSHQFEDWDKEGVLAIQKMVDFMGVSLNHYLDDEEISQTEPLMNIYGSHNDSYNANYERLMSRLLVWGVDTRKLVTNIDSQWRVRYYDGDLQTGWFGQISGTTDNSKPAPGTFTNGNYAFYDFDHLLADWQWVSGRNTLADYYRKSTDKLVASGNDRQMVSDKLVFGSAFNVFGAQIELDQDNGKLTAGMIDGINLNSMKTYLFKGRKLVISDDGQYKNLYNQTKGDVVEIGNGIQSSATSIVWTHEGGTSTITVPVVDDHGKTYEYHLFANRGISGCVSQPINDTIYCNAGRSRSALSASMYINADDKQNATLPSGHYHSLHPVVIKTIGWHQAYNYGNPNQVFHTVNVNIDVTQ</sequence>
<evidence type="ECO:0000313" key="2">
    <source>
        <dbReference type="EMBL" id="XAG70622.1"/>
    </source>
</evidence>
<proteinExistence type="predicted"/>
<protein>
    <recommendedName>
        <fullName evidence="3">GH18 domain-containing protein</fullName>
    </recommendedName>
</protein>
<accession>A0AAU6UAG6</accession>
<evidence type="ECO:0008006" key="3">
    <source>
        <dbReference type="Google" id="ProtNLM"/>
    </source>
</evidence>
<feature type="signal peptide" evidence="1">
    <location>
        <begin position="1"/>
        <end position="24"/>
    </location>
</feature>
<dbReference type="EMBL" id="CP095353">
    <property type="protein sequence ID" value="XAG70622.1"/>
    <property type="molecule type" value="Genomic_DNA"/>
</dbReference>
<dbReference type="AlphaFoldDB" id="A0AAU6UAG6"/>